<keyword evidence="2" id="KW-0560">Oxidoreductase</keyword>
<dbReference type="Pfam" id="PF00106">
    <property type="entry name" value="adh_short"/>
    <property type="match status" value="1"/>
</dbReference>
<dbReference type="PANTHER" id="PTHR44169">
    <property type="entry name" value="NADPH-DEPENDENT 1-ACYLDIHYDROXYACETONE PHOSPHATE REDUCTASE"/>
    <property type="match status" value="1"/>
</dbReference>
<comment type="caution">
    <text evidence="4">The sequence shown here is derived from an EMBL/GenBank/DDBJ whole genome shotgun (WGS) entry which is preliminary data.</text>
</comment>
<dbReference type="InterPro" id="IPR020904">
    <property type="entry name" value="Sc_DH/Rdtase_CS"/>
</dbReference>
<dbReference type="GO" id="GO:0016491">
    <property type="term" value="F:oxidoreductase activity"/>
    <property type="evidence" value="ECO:0007669"/>
    <property type="project" value="UniProtKB-KW"/>
</dbReference>
<organism evidence="4 5">
    <name type="scientific">Robertkochia marina</name>
    <dbReference type="NCBI Taxonomy" id="1227945"/>
    <lineage>
        <taxon>Bacteria</taxon>
        <taxon>Pseudomonadati</taxon>
        <taxon>Bacteroidota</taxon>
        <taxon>Flavobacteriia</taxon>
        <taxon>Flavobacteriales</taxon>
        <taxon>Flavobacteriaceae</taxon>
        <taxon>Robertkochia</taxon>
    </lineage>
</organism>
<dbReference type="PROSITE" id="PS00061">
    <property type="entry name" value="ADH_SHORT"/>
    <property type="match status" value="1"/>
</dbReference>
<gene>
    <name evidence="4" type="ORF">E7Z59_10020</name>
</gene>
<evidence type="ECO:0000256" key="2">
    <source>
        <dbReference type="ARBA" id="ARBA00023002"/>
    </source>
</evidence>
<reference evidence="4 5" key="1">
    <citation type="submission" date="2019-04" db="EMBL/GenBank/DDBJ databases">
        <title>Draft genome sequence of Robertkochia marina CC-AMO-30D.</title>
        <authorList>
            <person name="Hameed A."/>
            <person name="Lin S.-Y."/>
            <person name="Shahina M."/>
            <person name="Lai W.-A."/>
            <person name="Young C.-C."/>
        </authorList>
    </citation>
    <scope>NUCLEOTIDE SEQUENCE [LARGE SCALE GENOMIC DNA]</scope>
    <source>
        <strain evidence="4 5">CC-AMO-30D</strain>
    </source>
</reference>
<dbReference type="RefSeq" id="WP_136336179.1">
    <property type="nucleotide sequence ID" value="NZ_QXMP01000015.1"/>
</dbReference>
<name>A0A4S3M0R7_9FLAO</name>
<dbReference type="OrthoDB" id="822355at2"/>
<dbReference type="PRINTS" id="PR00080">
    <property type="entry name" value="SDRFAMILY"/>
</dbReference>
<dbReference type="EMBL" id="SSMC01000002">
    <property type="protein sequence ID" value="THD67974.1"/>
    <property type="molecule type" value="Genomic_DNA"/>
</dbReference>
<dbReference type="CDD" id="cd05374">
    <property type="entry name" value="17beta-HSD-like_SDR_c"/>
    <property type="match status" value="1"/>
</dbReference>
<dbReference type="AlphaFoldDB" id="A0A4S3M0R7"/>
<dbReference type="InterPro" id="IPR036291">
    <property type="entry name" value="NAD(P)-bd_dom_sf"/>
</dbReference>
<comment type="similarity">
    <text evidence="1 3">Belongs to the short-chain dehydrogenases/reductases (SDR) family.</text>
</comment>
<accession>A0A4S3M0R7</accession>
<evidence type="ECO:0000256" key="1">
    <source>
        <dbReference type="ARBA" id="ARBA00006484"/>
    </source>
</evidence>
<protein>
    <submittedName>
        <fullName evidence="4">SDR family oxidoreductase</fullName>
    </submittedName>
</protein>
<dbReference type="Proteomes" id="UP000305939">
    <property type="component" value="Unassembled WGS sequence"/>
</dbReference>
<keyword evidence="5" id="KW-1185">Reference proteome</keyword>
<dbReference type="Gene3D" id="3.40.50.720">
    <property type="entry name" value="NAD(P)-binding Rossmann-like Domain"/>
    <property type="match status" value="1"/>
</dbReference>
<dbReference type="PANTHER" id="PTHR44169:SF6">
    <property type="entry name" value="NADPH-DEPENDENT 1-ACYLDIHYDROXYACETONE PHOSPHATE REDUCTASE"/>
    <property type="match status" value="1"/>
</dbReference>
<evidence type="ECO:0000313" key="5">
    <source>
        <dbReference type="Proteomes" id="UP000305939"/>
    </source>
</evidence>
<proteinExistence type="inferred from homology"/>
<sequence length="269" mass="29710">MSKVVLITGGSSGIGKAIGEHLASQGYIVYGTSRNPDRIQKTDFKFNLLKLDVTDPENAVSCISEVIEREGHIDVLVNNAGVGITGPVEETPDTEIRKAFDTNFYGPINLMKAVLPHMRKQRSGLIINITSIAGYMGLPYRGVYCATKGALALVAESMQMELYRMGIEICNLAPGDFNTNIASGRYHAPILEASDYGENYARVMNVINEQMQDSSDPALIGKKVQRIIESKNKKLHYKAGAFMEKVSVKLKQLLPDKVFNKLLLNHYKL</sequence>
<evidence type="ECO:0000256" key="3">
    <source>
        <dbReference type="RuleBase" id="RU000363"/>
    </source>
</evidence>
<dbReference type="SUPFAM" id="SSF51735">
    <property type="entry name" value="NAD(P)-binding Rossmann-fold domains"/>
    <property type="match status" value="1"/>
</dbReference>
<evidence type="ECO:0000313" key="4">
    <source>
        <dbReference type="EMBL" id="THD67974.1"/>
    </source>
</evidence>
<dbReference type="InterPro" id="IPR002347">
    <property type="entry name" value="SDR_fam"/>
</dbReference>
<dbReference type="PRINTS" id="PR00081">
    <property type="entry name" value="GDHRDH"/>
</dbReference>